<dbReference type="PROSITE" id="PS50943">
    <property type="entry name" value="HTH_CROC1"/>
    <property type="match status" value="1"/>
</dbReference>
<comment type="caution">
    <text evidence="4">The sequence shown here is derived from an EMBL/GenBank/DDBJ whole genome shotgun (WGS) entry which is preliminary data.</text>
</comment>
<sequence>MSLGQRLKKFRELESFSQEDVAKRIGVTRQAVYKWESDKSYPDIENLILLSELYKVTLDELIKENKEFETKISIDDKNTKKGVCLSKKNIINALKEEYKDNFTDNHKENNKVVKYYTVFSVGSFVALSVPILFGEMNVSSNLPFLLAFIISNIWILYNKNILWDESILAYFQRMIYFTQSAIIAVPLALFSLHIIINKNIETFSVYYLVIYFALAMLYLVFLRCLLKNKQTRYYSV</sequence>
<dbReference type="CDD" id="cd00093">
    <property type="entry name" value="HTH_XRE"/>
    <property type="match status" value="1"/>
</dbReference>
<dbReference type="InterPro" id="IPR010982">
    <property type="entry name" value="Lambda_DNA-bd_dom_sf"/>
</dbReference>
<protein>
    <submittedName>
        <fullName evidence="4">Helix-turn-helix transcriptional regulator</fullName>
    </submittedName>
</protein>
<dbReference type="SMART" id="SM00530">
    <property type="entry name" value="HTH_XRE"/>
    <property type="match status" value="1"/>
</dbReference>
<dbReference type="InterPro" id="IPR001387">
    <property type="entry name" value="Cro/C1-type_HTH"/>
</dbReference>
<dbReference type="Proteomes" id="UP001248134">
    <property type="component" value="Unassembled WGS sequence"/>
</dbReference>
<proteinExistence type="predicted"/>
<feature type="transmembrane region" description="Helical" evidence="2">
    <location>
        <begin position="174"/>
        <end position="196"/>
    </location>
</feature>
<evidence type="ECO:0000256" key="1">
    <source>
        <dbReference type="ARBA" id="ARBA00023125"/>
    </source>
</evidence>
<evidence type="ECO:0000259" key="3">
    <source>
        <dbReference type="PROSITE" id="PS50943"/>
    </source>
</evidence>
<dbReference type="AlphaFoldDB" id="A0AAJ1Z659"/>
<feature type="transmembrane region" description="Helical" evidence="2">
    <location>
        <begin position="115"/>
        <end position="133"/>
    </location>
</feature>
<accession>A0AAJ1Z659</accession>
<dbReference type="SUPFAM" id="SSF47413">
    <property type="entry name" value="lambda repressor-like DNA-binding domains"/>
    <property type="match status" value="1"/>
</dbReference>
<dbReference type="GO" id="GO:0003677">
    <property type="term" value="F:DNA binding"/>
    <property type="evidence" value="ECO:0007669"/>
    <property type="project" value="UniProtKB-KW"/>
</dbReference>
<dbReference type="PANTHER" id="PTHR46558">
    <property type="entry name" value="TRACRIPTIONAL REGULATORY PROTEIN-RELATED-RELATED"/>
    <property type="match status" value="1"/>
</dbReference>
<dbReference type="Gene3D" id="1.10.260.40">
    <property type="entry name" value="lambda repressor-like DNA-binding domains"/>
    <property type="match status" value="1"/>
</dbReference>
<keyword evidence="2" id="KW-1133">Transmembrane helix</keyword>
<name>A0AAJ1Z659_9BACI</name>
<keyword evidence="2" id="KW-0812">Transmembrane</keyword>
<evidence type="ECO:0000313" key="4">
    <source>
        <dbReference type="EMBL" id="MDR4329509.1"/>
    </source>
</evidence>
<keyword evidence="2" id="KW-0472">Membrane</keyword>
<feature type="transmembrane region" description="Helical" evidence="2">
    <location>
        <begin position="145"/>
        <end position="162"/>
    </location>
</feature>
<evidence type="ECO:0000313" key="5">
    <source>
        <dbReference type="Proteomes" id="UP001248134"/>
    </source>
</evidence>
<reference evidence="4" key="1">
    <citation type="submission" date="2019-07" db="EMBL/GenBank/DDBJ databases">
        <title>Phylogenomic Reclassification of ATCC Bacillus Strains and Various Taxa within the Genus Bacillus.</title>
        <authorList>
            <person name="Riojas M.A."/>
            <person name="Frank A.M."/>
            <person name="Fenn S.L."/>
            <person name="King S.P."/>
            <person name="Brower S.M."/>
            <person name="Hazbon M.H."/>
        </authorList>
    </citation>
    <scope>NUCLEOTIDE SEQUENCE</scope>
    <source>
        <strain evidence="4">NR-12239</strain>
    </source>
</reference>
<dbReference type="PANTHER" id="PTHR46558:SF4">
    <property type="entry name" value="DNA-BIDING PHAGE PROTEIN"/>
    <property type="match status" value="1"/>
</dbReference>
<keyword evidence="1" id="KW-0238">DNA-binding</keyword>
<feature type="transmembrane region" description="Helical" evidence="2">
    <location>
        <begin position="208"/>
        <end position="226"/>
    </location>
</feature>
<evidence type="ECO:0000256" key="2">
    <source>
        <dbReference type="SAM" id="Phobius"/>
    </source>
</evidence>
<dbReference type="EMBL" id="VLYX01000071">
    <property type="protein sequence ID" value="MDR4329509.1"/>
    <property type="molecule type" value="Genomic_DNA"/>
</dbReference>
<feature type="domain" description="HTH cro/C1-type" evidence="3">
    <location>
        <begin position="7"/>
        <end position="61"/>
    </location>
</feature>
<gene>
    <name evidence="4" type="ORF">FOS08_27825</name>
</gene>
<organism evidence="4 5">
    <name type="scientific">Bacillus pseudomycoides</name>
    <dbReference type="NCBI Taxonomy" id="64104"/>
    <lineage>
        <taxon>Bacteria</taxon>
        <taxon>Bacillati</taxon>
        <taxon>Bacillota</taxon>
        <taxon>Bacilli</taxon>
        <taxon>Bacillales</taxon>
        <taxon>Bacillaceae</taxon>
        <taxon>Bacillus</taxon>
        <taxon>Bacillus cereus group</taxon>
    </lineage>
</organism>
<dbReference type="Pfam" id="PF01381">
    <property type="entry name" value="HTH_3"/>
    <property type="match status" value="1"/>
</dbReference>